<keyword evidence="3" id="KW-1185">Reference proteome</keyword>
<comment type="caution">
    <text evidence="2">The sequence shown here is derived from an EMBL/GenBank/DDBJ whole genome shotgun (WGS) entry which is preliminary data.</text>
</comment>
<keyword evidence="1" id="KW-0472">Membrane</keyword>
<feature type="transmembrane region" description="Helical" evidence="1">
    <location>
        <begin position="83"/>
        <end position="102"/>
    </location>
</feature>
<organism evidence="2 3">
    <name type="scientific">Cohnella ginsengisoli</name>
    <dbReference type="NCBI Taxonomy" id="425004"/>
    <lineage>
        <taxon>Bacteria</taxon>
        <taxon>Bacillati</taxon>
        <taxon>Bacillota</taxon>
        <taxon>Bacilli</taxon>
        <taxon>Bacillales</taxon>
        <taxon>Paenibacillaceae</taxon>
        <taxon>Cohnella</taxon>
    </lineage>
</organism>
<reference evidence="2 3" key="1">
    <citation type="submission" date="2022-10" db="EMBL/GenBank/DDBJ databases">
        <title>Comparative genomic analysis of Cohnella hashimotonis sp. nov., isolated from the International Space Station.</title>
        <authorList>
            <person name="Simpson A."/>
            <person name="Venkateswaran K."/>
        </authorList>
    </citation>
    <scope>NUCLEOTIDE SEQUENCE [LARGE SCALE GENOMIC DNA]</scope>
    <source>
        <strain evidence="2 3">DSM 18997</strain>
    </source>
</reference>
<gene>
    <name evidence="2" type="ORF">OMP38_29300</name>
</gene>
<accession>A0A9X4KRQ1</accession>
<evidence type="ECO:0000313" key="2">
    <source>
        <dbReference type="EMBL" id="MDG0794475.1"/>
    </source>
</evidence>
<dbReference type="Proteomes" id="UP001153387">
    <property type="component" value="Unassembled WGS sequence"/>
</dbReference>
<dbReference type="AlphaFoldDB" id="A0A9X4KRQ1"/>
<name>A0A9X4KRQ1_9BACL</name>
<protein>
    <submittedName>
        <fullName evidence="2">Acetyl-CoA acetyltransferase</fullName>
    </submittedName>
</protein>
<evidence type="ECO:0000313" key="3">
    <source>
        <dbReference type="Proteomes" id="UP001153387"/>
    </source>
</evidence>
<evidence type="ECO:0000256" key="1">
    <source>
        <dbReference type="SAM" id="Phobius"/>
    </source>
</evidence>
<dbReference type="EMBL" id="JAPDHZ010000006">
    <property type="protein sequence ID" value="MDG0794475.1"/>
    <property type="molecule type" value="Genomic_DNA"/>
</dbReference>
<keyword evidence="1" id="KW-0812">Transmembrane</keyword>
<sequence>MTSKNKALDANAPIYEANQDWVAGAKQIRQKLSDICGAHYNRNVRVKTMDGHIYEGTVIGVDGCHLHLAVAPSAMDARFLGPFAANAILTLVLYELLVITLLI</sequence>
<dbReference type="RefSeq" id="WP_277568215.1">
    <property type="nucleotide sequence ID" value="NZ_JAPDHZ010000006.1"/>
</dbReference>
<keyword evidence="1" id="KW-1133">Transmembrane helix</keyword>
<proteinExistence type="predicted"/>